<protein>
    <submittedName>
        <fullName evidence="8">rRNA-processing protein EBP2</fullName>
    </submittedName>
</protein>
<comment type="function">
    <text evidence="1">Required for the processing of the 27S pre-rRNA.</text>
</comment>
<comment type="caution">
    <text evidence="8">The sequence shown here is derived from an EMBL/GenBank/DDBJ whole genome shotgun (WGS) entry which is preliminary data.</text>
</comment>
<feature type="compositionally biased region" description="Basic and acidic residues" evidence="7">
    <location>
        <begin position="1"/>
        <end position="11"/>
    </location>
</feature>
<evidence type="ECO:0000256" key="3">
    <source>
        <dbReference type="ARBA" id="ARBA00007336"/>
    </source>
</evidence>
<evidence type="ECO:0000313" key="9">
    <source>
        <dbReference type="Proteomes" id="UP001152320"/>
    </source>
</evidence>
<keyword evidence="5" id="KW-0175">Coiled coil</keyword>
<name>A0A9Q1HCF6_HOLLE</name>
<dbReference type="GO" id="GO:0005730">
    <property type="term" value="C:nucleolus"/>
    <property type="evidence" value="ECO:0007669"/>
    <property type="project" value="UniProtKB-SubCell"/>
</dbReference>
<dbReference type="Pfam" id="PF05890">
    <property type="entry name" value="Ebp2"/>
    <property type="match status" value="1"/>
</dbReference>
<evidence type="ECO:0000256" key="5">
    <source>
        <dbReference type="ARBA" id="ARBA00023054"/>
    </source>
</evidence>
<dbReference type="GO" id="GO:0006364">
    <property type="term" value="P:rRNA processing"/>
    <property type="evidence" value="ECO:0007669"/>
    <property type="project" value="TreeGrafter"/>
</dbReference>
<accession>A0A9Q1HCF6</accession>
<feature type="region of interest" description="Disordered" evidence="7">
    <location>
        <begin position="183"/>
        <end position="317"/>
    </location>
</feature>
<feature type="compositionally biased region" description="Basic residues" evidence="7">
    <location>
        <begin position="291"/>
        <end position="317"/>
    </location>
</feature>
<comment type="subcellular location">
    <subcellularLocation>
        <location evidence="2">Nucleus</location>
        <location evidence="2">Nucleolus</location>
    </subcellularLocation>
</comment>
<evidence type="ECO:0000256" key="2">
    <source>
        <dbReference type="ARBA" id="ARBA00004604"/>
    </source>
</evidence>
<keyword evidence="6" id="KW-0539">Nucleus</keyword>
<evidence type="ECO:0000256" key="4">
    <source>
        <dbReference type="ARBA" id="ARBA00022517"/>
    </source>
</evidence>
<dbReference type="GO" id="GO:0030687">
    <property type="term" value="C:preribosome, large subunit precursor"/>
    <property type="evidence" value="ECO:0007669"/>
    <property type="project" value="TreeGrafter"/>
</dbReference>
<dbReference type="AlphaFoldDB" id="A0A9Q1HCF6"/>
<dbReference type="OrthoDB" id="443772at2759"/>
<organism evidence="8 9">
    <name type="scientific">Holothuria leucospilota</name>
    <name type="common">Black long sea cucumber</name>
    <name type="synonym">Mertensiothuria leucospilota</name>
    <dbReference type="NCBI Taxonomy" id="206669"/>
    <lineage>
        <taxon>Eukaryota</taxon>
        <taxon>Metazoa</taxon>
        <taxon>Echinodermata</taxon>
        <taxon>Eleutherozoa</taxon>
        <taxon>Echinozoa</taxon>
        <taxon>Holothuroidea</taxon>
        <taxon>Aspidochirotacea</taxon>
        <taxon>Aspidochirotida</taxon>
        <taxon>Holothuriidae</taxon>
        <taxon>Holothuria</taxon>
    </lineage>
</organism>
<reference evidence="8" key="1">
    <citation type="submission" date="2021-10" db="EMBL/GenBank/DDBJ databases">
        <title>Tropical sea cucumber genome reveals ecological adaptation and Cuvierian tubules defense mechanism.</title>
        <authorList>
            <person name="Chen T."/>
        </authorList>
    </citation>
    <scope>NUCLEOTIDE SEQUENCE</scope>
    <source>
        <strain evidence="8">Nanhai2018</strain>
        <tissue evidence="8">Muscle</tissue>
    </source>
</reference>
<dbReference type="EMBL" id="JAIZAY010000006">
    <property type="protein sequence ID" value="KAJ8040171.1"/>
    <property type="molecule type" value="Genomic_DNA"/>
</dbReference>
<evidence type="ECO:0000256" key="1">
    <source>
        <dbReference type="ARBA" id="ARBA00003387"/>
    </source>
</evidence>
<feature type="compositionally biased region" description="Basic and acidic residues" evidence="7">
    <location>
        <begin position="266"/>
        <end position="275"/>
    </location>
</feature>
<evidence type="ECO:0000256" key="6">
    <source>
        <dbReference type="ARBA" id="ARBA00023242"/>
    </source>
</evidence>
<feature type="region of interest" description="Disordered" evidence="7">
    <location>
        <begin position="1"/>
        <end position="32"/>
    </location>
</feature>
<dbReference type="GO" id="GO:0034399">
    <property type="term" value="C:nuclear periphery"/>
    <property type="evidence" value="ECO:0007669"/>
    <property type="project" value="TreeGrafter"/>
</dbReference>
<proteinExistence type="inferred from homology"/>
<feature type="region of interest" description="Disordered" evidence="7">
    <location>
        <begin position="82"/>
        <end position="101"/>
    </location>
</feature>
<evidence type="ECO:0000313" key="8">
    <source>
        <dbReference type="EMBL" id="KAJ8040171.1"/>
    </source>
</evidence>
<feature type="compositionally biased region" description="Acidic residues" evidence="7">
    <location>
        <begin position="88"/>
        <end position="101"/>
    </location>
</feature>
<dbReference type="GO" id="GO:0042273">
    <property type="term" value="P:ribosomal large subunit biogenesis"/>
    <property type="evidence" value="ECO:0007669"/>
    <property type="project" value="TreeGrafter"/>
</dbReference>
<comment type="similarity">
    <text evidence="3">Belongs to the EBP2 family.</text>
</comment>
<feature type="compositionally biased region" description="Basic and acidic residues" evidence="7">
    <location>
        <begin position="192"/>
        <end position="201"/>
    </location>
</feature>
<dbReference type="PANTHER" id="PTHR13028">
    <property type="entry name" value="RRNA PROCESSING PROTEIN EBNA1-BINDING PROTEIN-RELATED"/>
    <property type="match status" value="1"/>
</dbReference>
<gene>
    <name evidence="8" type="ORF">HOLleu_14392</name>
</gene>
<feature type="compositionally biased region" description="Acidic residues" evidence="7">
    <location>
        <begin position="15"/>
        <end position="25"/>
    </location>
</feature>
<feature type="compositionally biased region" description="Basic and acidic residues" evidence="7">
    <location>
        <begin position="210"/>
        <end position="239"/>
    </location>
</feature>
<keyword evidence="9" id="KW-1185">Reference proteome</keyword>
<evidence type="ECO:0000256" key="7">
    <source>
        <dbReference type="SAM" id="MobiDB-lite"/>
    </source>
</evidence>
<dbReference type="PANTHER" id="PTHR13028:SF0">
    <property type="entry name" value="RRNA-PROCESSING PROTEIN EBP2-RELATED"/>
    <property type="match status" value="1"/>
</dbReference>
<dbReference type="Proteomes" id="UP001152320">
    <property type="component" value="Chromosome 6"/>
</dbReference>
<dbReference type="InterPro" id="IPR008610">
    <property type="entry name" value="Ebp2"/>
</dbReference>
<keyword evidence="4" id="KW-0690">Ribosome biogenesis</keyword>
<sequence length="317" mass="36992">MAASMADERNASEQSDADSEEEFEASDQQLQEAFEEGFLKPGLNFIAKPTKEFAYDLPGMKNALQNFKQDLSWIERMDVTCGPANIPGEDEEESQAPEEDEVEDYFKRELKFYRQAQAAVLEALPQLNKLNVQTKRPADYFAEMAKSDAHMKRVREKLIERQIALEKSEKAKKLRELKKFGKSVQQEVLSARQREKSEMTKKLKKMTKGKMKETTEELKEQQKKGKKRNLEPKGRDFNKGRKLTKKQQYKDAKYGFGGQKRNMKRNTRDSARADDDGFSYGRNRKDVDKERKKRGQKVFRPGKNRRKAMKQRKGKKR</sequence>